<reference evidence="1 2" key="1">
    <citation type="submission" date="2020-08" db="EMBL/GenBank/DDBJ databases">
        <title>Genome public.</title>
        <authorList>
            <person name="Liu C."/>
            <person name="Sun Q."/>
        </authorList>
    </citation>
    <scope>NUCLEOTIDE SEQUENCE [LARGE SCALE GENOMIC DNA]</scope>
    <source>
        <strain evidence="1 2">NSJ-43</strain>
    </source>
</reference>
<organism evidence="1 2">
    <name type="scientific">Lachnospira hominis</name>
    <name type="common">ex Liu et al. 2021</name>
    <dbReference type="NCBI Taxonomy" id="2763051"/>
    <lineage>
        <taxon>Bacteria</taxon>
        <taxon>Bacillati</taxon>
        <taxon>Bacillota</taxon>
        <taxon>Clostridia</taxon>
        <taxon>Lachnospirales</taxon>
        <taxon>Lachnospiraceae</taxon>
        <taxon>Lachnospira</taxon>
    </lineage>
</organism>
<sequence length="334" mass="38917">MNEKSLDVLKQYDIDVYKTMRGRGGMLLFTNQGVKLFLECNHPDKYYEREDIITKTIAHNGFINVDTYIRNAEGGLVSENEEDGRRYILKNWVDARECNVNDISDIAAGVSTLARLHTSLDEAAVCFREMDVNPVAENMRLADNYVRHMKELKQASNYLKNKKKKSEFENIAYRNIGSFYSEAVNAVRKMSDDKLKKRFLQAQLSGELVHGNYTYHNVCFCGSTVFVTNFEKCRNECQISDLYQFMRKILEKYEWDIQTAYKMLDEYDKVKPVSDIDLELLGVLFSFPEKFWKIINYYYNMNKAWIPPKSVEKLKAVTSVNSRRLEFLASIGVL</sequence>
<dbReference type="PANTHER" id="PTHR39179:SF1">
    <property type="entry name" value="SPORE COAT PROTEIN I"/>
    <property type="match status" value="1"/>
</dbReference>
<evidence type="ECO:0000313" key="2">
    <source>
        <dbReference type="Proteomes" id="UP000628463"/>
    </source>
</evidence>
<dbReference type="PANTHER" id="PTHR39179">
    <property type="entry name" value="SPORE COAT PROTEIN I"/>
    <property type="match status" value="1"/>
</dbReference>
<proteinExistence type="predicted"/>
<keyword evidence="2" id="KW-1185">Reference proteome</keyword>
<dbReference type="Proteomes" id="UP000628463">
    <property type="component" value="Unassembled WGS sequence"/>
</dbReference>
<dbReference type="RefSeq" id="WP_021866480.1">
    <property type="nucleotide sequence ID" value="NZ_JACOPD010000007.1"/>
</dbReference>
<dbReference type="Gene3D" id="3.90.1200.10">
    <property type="match status" value="1"/>
</dbReference>
<dbReference type="EMBL" id="JACOPD010000007">
    <property type="protein sequence ID" value="MBC5681377.1"/>
    <property type="molecule type" value="Genomic_DNA"/>
</dbReference>
<comment type="caution">
    <text evidence="1">The sequence shown here is derived from an EMBL/GenBank/DDBJ whole genome shotgun (WGS) entry which is preliminary data.</text>
</comment>
<dbReference type="InterPro" id="IPR047175">
    <property type="entry name" value="CotS-like"/>
</dbReference>
<accession>A0ABR7G1S6</accession>
<evidence type="ECO:0008006" key="3">
    <source>
        <dbReference type="Google" id="ProtNLM"/>
    </source>
</evidence>
<name>A0ABR7G1S6_9FIRM</name>
<evidence type="ECO:0000313" key="1">
    <source>
        <dbReference type="EMBL" id="MBC5681377.1"/>
    </source>
</evidence>
<gene>
    <name evidence="1" type="ORF">H8S01_10440</name>
</gene>
<dbReference type="InterPro" id="IPR011009">
    <property type="entry name" value="Kinase-like_dom_sf"/>
</dbReference>
<protein>
    <recommendedName>
        <fullName evidence="3">Spore coat protein, CotS family</fullName>
    </recommendedName>
</protein>
<dbReference type="SUPFAM" id="SSF56112">
    <property type="entry name" value="Protein kinase-like (PK-like)"/>
    <property type="match status" value="1"/>
</dbReference>